<dbReference type="PANTHER" id="PTHR34047">
    <property type="entry name" value="NUCLEAR INTRON MATURASE 1, MITOCHONDRIAL-RELATED"/>
    <property type="match status" value="1"/>
</dbReference>
<sequence length="227" mass="25862">MILEPIYEARFSQKSFAFRPGRNAPTVLRIIRRSFAGYLWYIKGDLSTILDGLEVGMVISALVRDVRDKKVIDLIKSALVTPVITSRVDEGEKKKKKKRKYQKKRVLAEDEPKPDPYWLETFFGFAPEEAGKLPSWGHCGILSPLLANICLDELDHWVEGKIKEFYRPSKNDVIWNSQDGEVEQGNNTSWPEFVPTSGLDKIRKVDYIRYGGHILIGVRGPRADAAL</sequence>
<evidence type="ECO:0000313" key="1">
    <source>
        <dbReference type="EMBL" id="DAD47665.1"/>
    </source>
</evidence>
<comment type="caution">
    <text evidence="1">The sequence shown here is derived from an EMBL/GenBank/DDBJ whole genome shotgun (WGS) entry which is preliminary data.</text>
</comment>
<gene>
    <name evidence="1" type="ORF">HUJ06_017602</name>
</gene>
<dbReference type="PANTHER" id="PTHR34047:SF1">
    <property type="entry name" value="NUCLEAR INTRON MATURASE 2, MITOCHONDRIAL"/>
    <property type="match status" value="1"/>
</dbReference>
<evidence type="ECO:0000313" key="2">
    <source>
        <dbReference type="Proteomes" id="UP000607653"/>
    </source>
</evidence>
<name>A0A822ZWG1_NELNU</name>
<keyword evidence="2" id="KW-1185">Reference proteome</keyword>
<protein>
    <recommendedName>
        <fullName evidence="3">Reverse transcriptase domain-containing protein</fullName>
    </recommendedName>
</protein>
<dbReference type="InterPro" id="IPR051083">
    <property type="entry name" value="GrpII_Intron_Splice-Mob/Def"/>
</dbReference>
<dbReference type="EMBL" id="DUZY01000008">
    <property type="protein sequence ID" value="DAD47665.1"/>
    <property type="molecule type" value="Genomic_DNA"/>
</dbReference>
<reference evidence="1 2" key="1">
    <citation type="journal article" date="2020" name="Mol. Biol. Evol.">
        <title>Distinct Expression and Methylation Patterns for Genes with Different Fates following a Single Whole-Genome Duplication in Flowering Plants.</title>
        <authorList>
            <person name="Shi T."/>
            <person name="Rahmani R.S."/>
            <person name="Gugger P.F."/>
            <person name="Wang M."/>
            <person name="Li H."/>
            <person name="Zhang Y."/>
            <person name="Li Z."/>
            <person name="Wang Q."/>
            <person name="Van de Peer Y."/>
            <person name="Marchal K."/>
            <person name="Chen J."/>
        </authorList>
    </citation>
    <scope>NUCLEOTIDE SEQUENCE [LARGE SCALE GENOMIC DNA]</scope>
    <source>
        <tissue evidence="1">Leaf</tissue>
    </source>
</reference>
<organism evidence="1 2">
    <name type="scientific">Nelumbo nucifera</name>
    <name type="common">Sacred lotus</name>
    <dbReference type="NCBI Taxonomy" id="4432"/>
    <lineage>
        <taxon>Eukaryota</taxon>
        <taxon>Viridiplantae</taxon>
        <taxon>Streptophyta</taxon>
        <taxon>Embryophyta</taxon>
        <taxon>Tracheophyta</taxon>
        <taxon>Spermatophyta</taxon>
        <taxon>Magnoliopsida</taxon>
        <taxon>Proteales</taxon>
        <taxon>Nelumbonaceae</taxon>
        <taxon>Nelumbo</taxon>
    </lineage>
</organism>
<dbReference type="AlphaFoldDB" id="A0A822ZWG1"/>
<proteinExistence type="predicted"/>
<evidence type="ECO:0008006" key="3">
    <source>
        <dbReference type="Google" id="ProtNLM"/>
    </source>
</evidence>
<accession>A0A822ZWG1</accession>
<dbReference type="Proteomes" id="UP000607653">
    <property type="component" value="Unassembled WGS sequence"/>
</dbReference>
<dbReference type="CDD" id="cd01651">
    <property type="entry name" value="RT_G2_intron"/>
    <property type="match status" value="1"/>
</dbReference>